<dbReference type="GeneID" id="13289630"/>
<feature type="compositionally biased region" description="Basic and acidic residues" evidence="1">
    <location>
        <begin position="201"/>
        <end position="210"/>
    </location>
</feature>
<dbReference type="InParanoid" id="E4ZWX1"/>
<dbReference type="OrthoDB" id="5407458at2759"/>
<dbReference type="AlphaFoldDB" id="E4ZWX1"/>
<organism evidence="3">
    <name type="scientific">Leptosphaeria maculans (strain JN3 / isolate v23.1.3 / race Av1-4-5-6-7-8)</name>
    <name type="common">Blackleg fungus</name>
    <name type="synonym">Phoma lingam</name>
    <dbReference type="NCBI Taxonomy" id="985895"/>
    <lineage>
        <taxon>Eukaryota</taxon>
        <taxon>Fungi</taxon>
        <taxon>Dikarya</taxon>
        <taxon>Ascomycota</taxon>
        <taxon>Pezizomycotina</taxon>
        <taxon>Dothideomycetes</taxon>
        <taxon>Pleosporomycetidae</taxon>
        <taxon>Pleosporales</taxon>
        <taxon>Pleosporineae</taxon>
        <taxon>Leptosphaeriaceae</taxon>
        <taxon>Plenodomus</taxon>
        <taxon>Plenodomus lingam/Leptosphaeria maculans species complex</taxon>
    </lineage>
</organism>
<dbReference type="STRING" id="985895.E4ZWX1"/>
<sequence length="305" mass="32785">MATDSQDYQAYVEEYHSDQSDAVNFKGRKSPSSPAVANVSTKRSHPSDLDKEKPPAQQQQQQQQQHQQHHQQDKVHANVDQRSDSGYSSITHATVGSADSAPSATSQQPRSPPVAPAAPSTTNTTTATTAAASATAAPSHSTFSAPAPPAPAPAPTPPAPKTRRPTISQRIDSSRPESLSRRDSHASRPPPQRRPTITTSQEKRDRRNSRVADAVCTDPNCTGCGPTAPSQLQRRRPDLQQPSQSARDVSRLNSTSDQRSMRSDPSTYYSSPPSPTFTRPPAQYSQGAAVIQPAMTRPRASSRAA</sequence>
<feature type="compositionally biased region" description="Polar residues" evidence="1">
    <location>
        <begin position="30"/>
        <end position="41"/>
    </location>
</feature>
<feature type="compositionally biased region" description="Basic and acidic residues" evidence="1">
    <location>
        <begin position="70"/>
        <end position="83"/>
    </location>
</feature>
<feature type="region of interest" description="Disordered" evidence="1">
    <location>
        <begin position="15"/>
        <end position="305"/>
    </location>
</feature>
<feature type="compositionally biased region" description="Low complexity" evidence="1">
    <location>
        <begin position="263"/>
        <end position="281"/>
    </location>
</feature>
<feature type="compositionally biased region" description="Low complexity" evidence="1">
    <location>
        <begin position="57"/>
        <end position="66"/>
    </location>
</feature>
<dbReference type="eggNOG" id="ENOG502R8V2">
    <property type="taxonomic scope" value="Eukaryota"/>
</dbReference>
<protein>
    <submittedName>
        <fullName evidence="2">Predicted protein</fullName>
    </submittedName>
</protein>
<accession>E4ZWX1</accession>
<reference evidence="3" key="1">
    <citation type="journal article" date="2011" name="Nat. Commun.">
        <title>Effector diversification within compartments of the Leptosphaeria maculans genome affected by Repeat-Induced Point mutations.</title>
        <authorList>
            <person name="Rouxel T."/>
            <person name="Grandaubert J."/>
            <person name="Hane J.K."/>
            <person name="Hoede C."/>
            <person name="van de Wouw A.P."/>
            <person name="Couloux A."/>
            <person name="Dominguez V."/>
            <person name="Anthouard V."/>
            <person name="Bally P."/>
            <person name="Bourras S."/>
            <person name="Cozijnsen A.J."/>
            <person name="Ciuffetti L.M."/>
            <person name="Degrave A."/>
            <person name="Dilmaghani A."/>
            <person name="Duret L."/>
            <person name="Fudal I."/>
            <person name="Goodwin S.B."/>
            <person name="Gout L."/>
            <person name="Glaser N."/>
            <person name="Linglin J."/>
            <person name="Kema G.H.J."/>
            <person name="Lapalu N."/>
            <person name="Lawrence C.B."/>
            <person name="May K."/>
            <person name="Meyer M."/>
            <person name="Ollivier B."/>
            <person name="Poulain J."/>
            <person name="Schoch C.L."/>
            <person name="Simon A."/>
            <person name="Spatafora J.W."/>
            <person name="Stachowiak A."/>
            <person name="Turgeon B.G."/>
            <person name="Tyler B.M."/>
            <person name="Vincent D."/>
            <person name="Weissenbach J."/>
            <person name="Amselem J."/>
            <person name="Quesneville H."/>
            <person name="Oliver R.P."/>
            <person name="Wincker P."/>
            <person name="Balesdent M.-H."/>
            <person name="Howlett B.J."/>
        </authorList>
    </citation>
    <scope>NUCLEOTIDE SEQUENCE [LARGE SCALE GENOMIC DNA]</scope>
    <source>
        <strain evidence="3">JN3 / isolate v23.1.3 / race Av1-4-5-6-7-8</strain>
    </source>
</reference>
<feature type="compositionally biased region" description="Polar residues" evidence="1">
    <location>
        <begin position="84"/>
        <end position="94"/>
    </location>
</feature>
<name>E4ZWX1_LEPMJ</name>
<dbReference type="EMBL" id="FP929127">
    <property type="protein sequence ID" value="CBX96097.1"/>
    <property type="molecule type" value="Genomic_DNA"/>
</dbReference>
<keyword evidence="3" id="KW-1185">Reference proteome</keyword>
<dbReference type="VEuPathDB" id="FungiDB:LEMA_P032490.1"/>
<evidence type="ECO:0000313" key="2">
    <source>
        <dbReference type="EMBL" id="CBX96097.1"/>
    </source>
</evidence>
<dbReference type="HOGENOM" id="CLU_912382_0_0_1"/>
<proteinExistence type="predicted"/>
<dbReference type="Proteomes" id="UP000002668">
    <property type="component" value="Genome"/>
</dbReference>
<gene>
    <name evidence="2" type="ORF">LEMA_P032490.1</name>
</gene>
<feature type="compositionally biased region" description="Basic and acidic residues" evidence="1">
    <location>
        <begin position="45"/>
        <end position="54"/>
    </location>
</feature>
<evidence type="ECO:0000313" key="3">
    <source>
        <dbReference type="Proteomes" id="UP000002668"/>
    </source>
</evidence>
<feature type="compositionally biased region" description="Pro residues" evidence="1">
    <location>
        <begin position="146"/>
        <end position="160"/>
    </location>
</feature>
<evidence type="ECO:0000256" key="1">
    <source>
        <dbReference type="SAM" id="MobiDB-lite"/>
    </source>
</evidence>
<feature type="compositionally biased region" description="Basic and acidic residues" evidence="1">
    <location>
        <begin position="172"/>
        <end position="186"/>
    </location>
</feature>
<feature type="compositionally biased region" description="Low complexity" evidence="1">
    <location>
        <begin position="117"/>
        <end position="145"/>
    </location>
</feature>